<dbReference type="Proteomes" id="UP000198915">
    <property type="component" value="Unassembled WGS sequence"/>
</dbReference>
<dbReference type="STRING" id="1884381.SAMN05518846_101459"/>
<protein>
    <submittedName>
        <fullName evidence="1">Uncharacterized protein</fullName>
    </submittedName>
</protein>
<organism evidence="1 2">
    <name type="scientific">Brevibacillus centrosporus</name>
    <dbReference type="NCBI Taxonomy" id="54910"/>
    <lineage>
        <taxon>Bacteria</taxon>
        <taxon>Bacillati</taxon>
        <taxon>Bacillota</taxon>
        <taxon>Bacilli</taxon>
        <taxon>Bacillales</taxon>
        <taxon>Paenibacillaceae</taxon>
        <taxon>Brevibacillus</taxon>
    </lineage>
</organism>
<accession>A0A1I3LYB6</accession>
<proteinExistence type="predicted"/>
<name>A0A1I3LYB6_9BACL</name>
<dbReference type="RefSeq" id="WP_092266327.1">
    <property type="nucleotide sequence ID" value="NZ_FORT01000001.1"/>
</dbReference>
<dbReference type="AlphaFoldDB" id="A0A1I3LYB6"/>
<evidence type="ECO:0000313" key="2">
    <source>
        <dbReference type="Proteomes" id="UP000198915"/>
    </source>
</evidence>
<gene>
    <name evidence="1" type="ORF">SAMN05518846_101459</name>
</gene>
<keyword evidence="2" id="KW-1185">Reference proteome</keyword>
<sequence length="101" mass="11552">MIYVEYSAENENLVTFVHHMPFDEVHGLGKSKTELEKTGVFVDSVPELVNIEGKVARLYLNPATRTLEWKHFDSQRPEDRVAQLEQQLKITQDALDALLLG</sequence>
<evidence type="ECO:0000313" key="1">
    <source>
        <dbReference type="EMBL" id="SFI89550.1"/>
    </source>
</evidence>
<dbReference type="EMBL" id="FORT01000001">
    <property type="protein sequence ID" value="SFI89550.1"/>
    <property type="molecule type" value="Genomic_DNA"/>
</dbReference>
<reference evidence="2" key="1">
    <citation type="submission" date="2016-10" db="EMBL/GenBank/DDBJ databases">
        <authorList>
            <person name="Varghese N."/>
            <person name="Submissions S."/>
        </authorList>
    </citation>
    <scope>NUCLEOTIDE SEQUENCE [LARGE SCALE GENOMIC DNA]</scope>
    <source>
        <strain evidence="2">OK042</strain>
    </source>
</reference>